<organism evidence="2 3">
    <name type="scientific">Clonorchis sinensis</name>
    <name type="common">Chinese liver fluke</name>
    <dbReference type="NCBI Taxonomy" id="79923"/>
    <lineage>
        <taxon>Eukaryota</taxon>
        <taxon>Metazoa</taxon>
        <taxon>Spiralia</taxon>
        <taxon>Lophotrochozoa</taxon>
        <taxon>Platyhelminthes</taxon>
        <taxon>Trematoda</taxon>
        <taxon>Digenea</taxon>
        <taxon>Opisthorchiida</taxon>
        <taxon>Opisthorchiata</taxon>
        <taxon>Opisthorchiidae</taxon>
        <taxon>Clonorchis</taxon>
    </lineage>
</organism>
<accession>G7Y383</accession>
<evidence type="ECO:0000313" key="2">
    <source>
        <dbReference type="EMBL" id="GAA47420.1"/>
    </source>
</evidence>
<feature type="region of interest" description="Disordered" evidence="1">
    <location>
        <begin position="763"/>
        <end position="798"/>
    </location>
</feature>
<dbReference type="EMBL" id="DF142838">
    <property type="protein sequence ID" value="GAA47420.1"/>
    <property type="molecule type" value="Genomic_DNA"/>
</dbReference>
<sequence>MSHHCFERLDEAFKVQGQKSLPSYQHSKNGLPFKTAHPSTNEKRLSVLAKFHFVFHLERYSKYHSTFTRHNAQLLRLLNSLRKPTTEFALREVHQRHGEQITTSRMTNVREPTKVMDIYQQALNVTETSTILSSKNRSFSSGSTSKALLFPTYPLLTSTPVTKGGHKFSSVNDSDSINHSLIVDEVATRNELSPNQYFLLDDYPVKTFRSITPTLPVRAGKEQFEEANCRKRSNQRQSPAMSHSTELLERPVLEEGPVNKTRRKISTDRSCDPLEVLRDPKWPAIFTDQRLHQQWMQLQDIMQHFQLPRPFKPATCGQPHVTTKNSYSAGKKNKIMFAKLAQLPVLNQKPFSINSLTKNSISFGTNRLGGSVMNKSLQRPLCPHGQRKGLHAYVKCTNHRSPMVKAGNKQLRQLLDNTKNDENSIKNQKEQGGTDEKNEDHFLSSLPKRTRKEEKCSRQMEINSSTSVPNDQKRLIGSPGTNDVPIDLRSAVTTNSTADVFFASPEHSAIPIGDLRIPYPPPLLPWSLKSNSVALLQAHLKWLQKQMALFQKLHVPSNKSNLKWEIPVKGQDRFALNIYELVLVKLTVPTFYKAHPFGSNVVCCSATAASPAFFQAFSLIYNPTKGFFHVGELVKQKYFSEELIYTGCTVHCEHCPKSSLISHASLYHSTRTKEPVNLRPYKQTHETRSYPKRKGMVRVTKVPIPHCFIVVVRTENVDKSGSEAFDSIREETSNKLVPYKPTLKLTGKRTLGHFQTQTRNFGNFVTDDRRTSSPEALETSRSEGSGTQPNVRRPQSLRISPLQHTTSYWNLPRAIKQTEPLLHQALPAQHKQKLVGRPTKCNPICQYGPLTWRRIGIKLAFVVDFRDITSQAQ</sequence>
<feature type="non-terminal residue" evidence="2">
    <location>
        <position position="873"/>
    </location>
</feature>
<reference evidence="2" key="1">
    <citation type="journal article" date="2011" name="Genome Biol.">
        <title>The draft genome of the carcinogenic human liver fluke Clonorchis sinensis.</title>
        <authorList>
            <person name="Wang X."/>
            <person name="Chen W."/>
            <person name="Huang Y."/>
            <person name="Sun J."/>
            <person name="Men J."/>
            <person name="Liu H."/>
            <person name="Luo F."/>
            <person name="Guo L."/>
            <person name="Lv X."/>
            <person name="Deng C."/>
            <person name="Zhou C."/>
            <person name="Fan Y."/>
            <person name="Li X."/>
            <person name="Huang L."/>
            <person name="Hu Y."/>
            <person name="Liang C."/>
            <person name="Hu X."/>
            <person name="Xu J."/>
            <person name="Yu X."/>
        </authorList>
    </citation>
    <scope>NUCLEOTIDE SEQUENCE [LARGE SCALE GENOMIC DNA]</scope>
    <source>
        <strain evidence="2">Henan</strain>
    </source>
</reference>
<evidence type="ECO:0000256" key="1">
    <source>
        <dbReference type="SAM" id="MobiDB-lite"/>
    </source>
</evidence>
<name>G7Y383_CLOSI</name>
<evidence type="ECO:0000313" key="3">
    <source>
        <dbReference type="Proteomes" id="UP000008909"/>
    </source>
</evidence>
<feature type="compositionally biased region" description="Basic and acidic residues" evidence="1">
    <location>
        <begin position="418"/>
        <end position="442"/>
    </location>
</feature>
<dbReference type="AlphaFoldDB" id="G7Y383"/>
<feature type="region of interest" description="Disordered" evidence="1">
    <location>
        <begin position="416"/>
        <end position="482"/>
    </location>
</feature>
<reference key="2">
    <citation type="submission" date="2011-10" db="EMBL/GenBank/DDBJ databases">
        <title>The genome and transcriptome sequence of Clonorchis sinensis provide insights into the carcinogenic liver fluke.</title>
        <authorList>
            <person name="Wang X."/>
            <person name="Huang Y."/>
            <person name="Chen W."/>
            <person name="Liu H."/>
            <person name="Guo L."/>
            <person name="Chen Y."/>
            <person name="Luo F."/>
            <person name="Zhou W."/>
            <person name="Sun J."/>
            <person name="Mao Q."/>
            <person name="Liang P."/>
            <person name="Zhou C."/>
            <person name="Tian Y."/>
            <person name="Men J."/>
            <person name="Lv X."/>
            <person name="Huang L."/>
            <person name="Zhou J."/>
            <person name="Hu Y."/>
            <person name="Li R."/>
            <person name="Zhang F."/>
            <person name="Lei H."/>
            <person name="Li X."/>
            <person name="Hu X."/>
            <person name="Liang C."/>
            <person name="Xu J."/>
            <person name="Wu Z."/>
            <person name="Yu X."/>
        </authorList>
    </citation>
    <scope>NUCLEOTIDE SEQUENCE</scope>
    <source>
        <strain>Henan</strain>
    </source>
</reference>
<feature type="compositionally biased region" description="Polar residues" evidence="1">
    <location>
        <begin position="460"/>
        <end position="470"/>
    </location>
</feature>
<dbReference type="Proteomes" id="UP000008909">
    <property type="component" value="Unassembled WGS sequence"/>
</dbReference>
<gene>
    <name evidence="2" type="ORF">CLF_100336</name>
</gene>
<proteinExistence type="predicted"/>
<protein>
    <submittedName>
        <fullName evidence="2">Uncharacterized protein</fullName>
    </submittedName>
</protein>
<keyword evidence="3" id="KW-1185">Reference proteome</keyword>